<accession>A0A835XQ74</accession>
<organism evidence="4 5">
    <name type="scientific">Edaphochlamys debaryana</name>
    <dbReference type="NCBI Taxonomy" id="47281"/>
    <lineage>
        <taxon>Eukaryota</taxon>
        <taxon>Viridiplantae</taxon>
        <taxon>Chlorophyta</taxon>
        <taxon>core chlorophytes</taxon>
        <taxon>Chlorophyceae</taxon>
        <taxon>CS clade</taxon>
        <taxon>Chlamydomonadales</taxon>
        <taxon>Chlamydomonadales incertae sedis</taxon>
        <taxon>Edaphochlamys</taxon>
    </lineage>
</organism>
<dbReference type="PRINTS" id="PR00705">
    <property type="entry name" value="PAPAIN"/>
</dbReference>
<dbReference type="SUPFAM" id="SSF54001">
    <property type="entry name" value="Cysteine proteinases"/>
    <property type="match status" value="1"/>
</dbReference>
<dbReference type="AlphaFoldDB" id="A0A835XQ74"/>
<protein>
    <recommendedName>
        <fullName evidence="3">Peptidase C1A papain C-terminal domain-containing protein</fullName>
    </recommendedName>
</protein>
<evidence type="ECO:0000259" key="3">
    <source>
        <dbReference type="SMART" id="SM00645"/>
    </source>
</evidence>
<sequence>MSPCPRVRDCRTDCYGGQVASDQVGYGTCKAPAATRSASSEGGDNLGPDDPSKYLSIDEAKARALKELKKAKADPLAAFAKWLKDNKKSYAADSELGKLVYVRFLEVIETGIKHNSDPDTLYAMGLTGWLDGDVLSGPGAERRSLQTSPTNSPYGAPPTEPNAPVLEPFGAATPGGQGTCALATMDNRAALLPAEQQGSCGSCWTFATAAAVQAQAFSGAGQPPYLSKQQLVDCAVTSENYPSSVNKGCNGGSAAVALEYIKSDGLLLETDYPYEEGRWNSTQPIRKTCRSGLKVNKPRYYIPDFLRLAQNENTMLEEMCERGAKAMIIRIDVCPSFMAYKGGILDADCPPGNNGHIITIVGYGTATVSGKSVPYWLVRNSWGANWGDPSFPGYVRIKRGVNLAGVRNYAYRLYTPFLKGGASSPPPPAADPFASCYSSKSWMDGVYRAWRNTSYGNSWAVASTSSCSSYGYSFNMRDQRTAEQLAVTACQNYHGKPCALMRSGVAVCTNKTRIDGLKTWVEGRAGDGMIYTVAINGTCGPAYGRWSNSNWTFINGAVDDCNKKMASDYNATAASPCGIVLQGQKGSTTYKCMDPKQYNATRAKAIGFTKWGYAWALFTDPGCGNQWYNYNWATLAQAQKSNSTLGKCNAAALAKYGPAPCMLVDSGVAQCTDSAKWKSTVDLARSKCSPGKSWAVWMDKTCSLSYYAYNYNTVDDALTSEWYDKCNKAAVDKGLSDLSCGAVAWDTVPKSG</sequence>
<feature type="region of interest" description="Disordered" evidence="2">
    <location>
        <begin position="137"/>
        <end position="161"/>
    </location>
</feature>
<dbReference type="InterPro" id="IPR039417">
    <property type="entry name" value="Peptidase_C1A_papain-like"/>
</dbReference>
<keyword evidence="5" id="KW-1185">Reference proteome</keyword>
<dbReference type="EMBL" id="JAEHOE010000088">
    <property type="protein sequence ID" value="KAG2488056.1"/>
    <property type="molecule type" value="Genomic_DNA"/>
</dbReference>
<dbReference type="SMART" id="SM00645">
    <property type="entry name" value="Pept_C1"/>
    <property type="match status" value="1"/>
</dbReference>
<dbReference type="InterPro" id="IPR038765">
    <property type="entry name" value="Papain-like_cys_pep_sf"/>
</dbReference>
<evidence type="ECO:0000256" key="1">
    <source>
        <dbReference type="ARBA" id="ARBA00008455"/>
    </source>
</evidence>
<dbReference type="OrthoDB" id="513248at2759"/>
<proteinExistence type="inferred from homology"/>
<name>A0A835XQ74_9CHLO</name>
<feature type="domain" description="Peptidase C1A papain C-terminal" evidence="3">
    <location>
        <begin position="181"/>
        <end position="414"/>
    </location>
</feature>
<evidence type="ECO:0000313" key="4">
    <source>
        <dbReference type="EMBL" id="KAG2488056.1"/>
    </source>
</evidence>
<comment type="similarity">
    <text evidence="1">Belongs to the peptidase C1 family.</text>
</comment>
<gene>
    <name evidence="4" type="ORF">HYH03_013360</name>
</gene>
<dbReference type="InterPro" id="IPR000169">
    <property type="entry name" value="Pept_cys_AS"/>
</dbReference>
<dbReference type="PROSITE" id="PS00139">
    <property type="entry name" value="THIOL_PROTEASE_CYS"/>
    <property type="match status" value="1"/>
</dbReference>
<dbReference type="PANTHER" id="PTHR12411">
    <property type="entry name" value="CYSTEINE PROTEASE FAMILY C1-RELATED"/>
    <property type="match status" value="1"/>
</dbReference>
<evidence type="ECO:0000313" key="5">
    <source>
        <dbReference type="Proteomes" id="UP000612055"/>
    </source>
</evidence>
<dbReference type="Pfam" id="PF00112">
    <property type="entry name" value="Peptidase_C1"/>
    <property type="match status" value="1"/>
</dbReference>
<dbReference type="GO" id="GO:0006508">
    <property type="term" value="P:proteolysis"/>
    <property type="evidence" value="ECO:0007669"/>
    <property type="project" value="InterPro"/>
</dbReference>
<dbReference type="CDD" id="cd02248">
    <property type="entry name" value="Peptidase_C1A"/>
    <property type="match status" value="1"/>
</dbReference>
<dbReference type="InterPro" id="IPR000668">
    <property type="entry name" value="Peptidase_C1A_C"/>
</dbReference>
<evidence type="ECO:0000256" key="2">
    <source>
        <dbReference type="SAM" id="MobiDB-lite"/>
    </source>
</evidence>
<dbReference type="GO" id="GO:0008234">
    <property type="term" value="F:cysteine-type peptidase activity"/>
    <property type="evidence" value="ECO:0007669"/>
    <property type="project" value="InterPro"/>
</dbReference>
<dbReference type="Proteomes" id="UP000612055">
    <property type="component" value="Unassembled WGS sequence"/>
</dbReference>
<comment type="caution">
    <text evidence="4">The sequence shown here is derived from an EMBL/GenBank/DDBJ whole genome shotgun (WGS) entry which is preliminary data.</text>
</comment>
<dbReference type="InterPro" id="IPR013128">
    <property type="entry name" value="Peptidase_C1A"/>
</dbReference>
<reference evidence="4" key="1">
    <citation type="journal article" date="2020" name="bioRxiv">
        <title>Comparative genomics of Chlamydomonas.</title>
        <authorList>
            <person name="Craig R.J."/>
            <person name="Hasan A.R."/>
            <person name="Ness R.W."/>
            <person name="Keightley P.D."/>
        </authorList>
    </citation>
    <scope>NUCLEOTIDE SEQUENCE</scope>
    <source>
        <strain evidence="4">CCAP 11/70</strain>
    </source>
</reference>
<dbReference type="Gene3D" id="3.90.70.10">
    <property type="entry name" value="Cysteine proteinases"/>
    <property type="match status" value="1"/>
</dbReference>